<dbReference type="CDD" id="cd00093">
    <property type="entry name" value="HTH_XRE"/>
    <property type="match status" value="2"/>
</dbReference>
<dbReference type="SMART" id="SM00530">
    <property type="entry name" value="HTH_XRE"/>
    <property type="match status" value="2"/>
</dbReference>
<dbReference type="PANTHER" id="PTHR46797">
    <property type="entry name" value="HTH-TYPE TRANSCRIPTIONAL REGULATOR"/>
    <property type="match status" value="1"/>
</dbReference>
<proteinExistence type="predicted"/>
<dbReference type="AlphaFoldDB" id="A0A6G7YNQ2"/>
<keyword evidence="1" id="KW-0238">DNA-binding</keyword>
<dbReference type="GO" id="GO:0003677">
    <property type="term" value="F:DNA binding"/>
    <property type="evidence" value="ECO:0007669"/>
    <property type="project" value="UniProtKB-KW"/>
</dbReference>
<dbReference type="InterPro" id="IPR010982">
    <property type="entry name" value="Lambda_DNA-bd_dom_sf"/>
</dbReference>
<dbReference type="Proteomes" id="UP000503222">
    <property type="component" value="Chromosome"/>
</dbReference>
<keyword evidence="4" id="KW-1185">Reference proteome</keyword>
<dbReference type="InterPro" id="IPR001387">
    <property type="entry name" value="Cro/C1-type_HTH"/>
</dbReference>
<evidence type="ECO:0000256" key="1">
    <source>
        <dbReference type="ARBA" id="ARBA00023125"/>
    </source>
</evidence>
<evidence type="ECO:0000259" key="2">
    <source>
        <dbReference type="PROSITE" id="PS50943"/>
    </source>
</evidence>
<sequence>MNIGQAIRTGRRARKLTQAEVGALAGLSRQAVAEIERDAGTIRNLHAVEKHVPISISGLPSGGDSIGQRLRSARVERALSLREAAERAGIAVNTVRQIEAGRGTVDRLQRLARVVAPGARAKAVKNGSRKRGIAVVGWVADRVRRVGDYYPSPAPVVRLLLDHEAFDRDVPILEPTVGHARVIERVLRERGFMNITCFDLHCEGDERRDFFEITEHYHTIITNPPFRLHREFIAHAKRVATHKIAMLLPLNYLTGAGRHEDIWTDSDFPLARVHVLNRGIDFIGSDPHADQFRSSQMYCCWYVFERQHRGPPTLHWINSHKHVERKGAELKVMV</sequence>
<feature type="domain" description="HTH cro/C1-type" evidence="2">
    <location>
        <begin position="7"/>
        <end position="59"/>
    </location>
</feature>
<accession>A0A6G7YNQ2</accession>
<name>A0A6G7YNQ2_9SPHN</name>
<dbReference type="Pfam" id="PF01381">
    <property type="entry name" value="HTH_3"/>
    <property type="match status" value="2"/>
</dbReference>
<dbReference type="EMBL" id="CP049869">
    <property type="protein sequence ID" value="QIK78373.1"/>
    <property type="molecule type" value="Genomic_DNA"/>
</dbReference>
<feature type="domain" description="HTH cro/C1-type" evidence="2">
    <location>
        <begin position="70"/>
        <end position="114"/>
    </location>
</feature>
<dbReference type="SUPFAM" id="SSF47413">
    <property type="entry name" value="lambda repressor-like DNA-binding domains"/>
    <property type="match status" value="2"/>
</dbReference>
<protein>
    <submittedName>
        <fullName evidence="3">Transcriptional regulator</fullName>
    </submittedName>
</protein>
<dbReference type="SUPFAM" id="SSF53335">
    <property type="entry name" value="S-adenosyl-L-methionine-dependent methyltransferases"/>
    <property type="match status" value="1"/>
</dbReference>
<evidence type="ECO:0000313" key="3">
    <source>
        <dbReference type="EMBL" id="QIK78373.1"/>
    </source>
</evidence>
<reference evidence="3 4" key="1">
    <citation type="submission" date="2020-03" db="EMBL/GenBank/DDBJ databases">
        <title>Sphingomonas sp. nov., isolated from fish.</title>
        <authorList>
            <person name="Hyun D.-W."/>
            <person name="Bae J.-W."/>
        </authorList>
    </citation>
    <scope>NUCLEOTIDE SEQUENCE [LARGE SCALE GENOMIC DNA]</scope>
    <source>
        <strain evidence="3 4">HDW15B</strain>
    </source>
</reference>
<dbReference type="KEGG" id="spii:G7077_05090"/>
<evidence type="ECO:0000313" key="4">
    <source>
        <dbReference type="Proteomes" id="UP000503222"/>
    </source>
</evidence>
<dbReference type="InterPro" id="IPR029063">
    <property type="entry name" value="SAM-dependent_MTases_sf"/>
</dbReference>
<dbReference type="GO" id="GO:0005829">
    <property type="term" value="C:cytosol"/>
    <property type="evidence" value="ECO:0007669"/>
    <property type="project" value="TreeGrafter"/>
</dbReference>
<organism evidence="3 4">
    <name type="scientific">Sphingomonas piscis</name>
    <dbReference type="NCBI Taxonomy" id="2714943"/>
    <lineage>
        <taxon>Bacteria</taxon>
        <taxon>Pseudomonadati</taxon>
        <taxon>Pseudomonadota</taxon>
        <taxon>Alphaproteobacteria</taxon>
        <taxon>Sphingomonadales</taxon>
        <taxon>Sphingomonadaceae</taxon>
        <taxon>Sphingomonas</taxon>
    </lineage>
</organism>
<dbReference type="PROSITE" id="PS50943">
    <property type="entry name" value="HTH_CROC1"/>
    <property type="match status" value="2"/>
</dbReference>
<dbReference type="InterPro" id="IPR050807">
    <property type="entry name" value="TransReg_Diox_bact_type"/>
</dbReference>
<dbReference type="Gene3D" id="1.10.260.40">
    <property type="entry name" value="lambda repressor-like DNA-binding domains"/>
    <property type="match status" value="2"/>
</dbReference>
<gene>
    <name evidence="3" type="ORF">G7077_05090</name>
</gene>
<dbReference type="PANTHER" id="PTHR46797:SF1">
    <property type="entry name" value="METHYLPHOSPHONATE SYNTHASE"/>
    <property type="match status" value="1"/>
</dbReference>
<dbReference type="GO" id="GO:0003700">
    <property type="term" value="F:DNA-binding transcription factor activity"/>
    <property type="evidence" value="ECO:0007669"/>
    <property type="project" value="TreeGrafter"/>
</dbReference>